<dbReference type="InterPro" id="IPR017853">
    <property type="entry name" value="GH"/>
</dbReference>
<dbReference type="Proteomes" id="UP000799777">
    <property type="component" value="Unassembled WGS sequence"/>
</dbReference>
<keyword evidence="12" id="KW-1185">Reference proteome</keyword>
<reference evidence="11" key="1">
    <citation type="journal article" date="2020" name="Stud. Mycol.">
        <title>101 Dothideomycetes genomes: a test case for predicting lifestyles and emergence of pathogens.</title>
        <authorList>
            <person name="Haridas S."/>
            <person name="Albert R."/>
            <person name="Binder M."/>
            <person name="Bloem J."/>
            <person name="Labutti K."/>
            <person name="Salamov A."/>
            <person name="Andreopoulos B."/>
            <person name="Baker S."/>
            <person name="Barry K."/>
            <person name="Bills G."/>
            <person name="Bluhm B."/>
            <person name="Cannon C."/>
            <person name="Castanera R."/>
            <person name="Culley D."/>
            <person name="Daum C."/>
            <person name="Ezra D."/>
            <person name="Gonzalez J."/>
            <person name="Henrissat B."/>
            <person name="Kuo A."/>
            <person name="Liang C."/>
            <person name="Lipzen A."/>
            <person name="Lutzoni F."/>
            <person name="Magnuson J."/>
            <person name="Mondo S."/>
            <person name="Nolan M."/>
            <person name="Ohm R."/>
            <person name="Pangilinan J."/>
            <person name="Park H.-J."/>
            <person name="Ramirez L."/>
            <person name="Alfaro M."/>
            <person name="Sun H."/>
            <person name="Tritt A."/>
            <person name="Yoshinaga Y."/>
            <person name="Zwiers L.-H."/>
            <person name="Turgeon B."/>
            <person name="Goodwin S."/>
            <person name="Spatafora J."/>
            <person name="Crous P."/>
            <person name="Grigoriev I."/>
        </authorList>
    </citation>
    <scope>NUCLEOTIDE SEQUENCE</scope>
    <source>
        <strain evidence="11">CBS 110217</strain>
    </source>
</reference>
<dbReference type="PANTHER" id="PTHR31468">
    <property type="entry name" value="1,3-BETA-GLUCANOSYLTRANSFERASE GAS1"/>
    <property type="match status" value="1"/>
</dbReference>
<dbReference type="EC" id="2.4.1.-" evidence="9"/>
<keyword evidence="7" id="KW-0325">Glycoprotein</keyword>
<feature type="domain" description="X8" evidence="10">
    <location>
        <begin position="391"/>
        <end position="479"/>
    </location>
</feature>
<dbReference type="SMART" id="SM00768">
    <property type="entry name" value="X8"/>
    <property type="match status" value="1"/>
</dbReference>
<keyword evidence="4 9" id="KW-0732">Signal</keyword>
<evidence type="ECO:0000256" key="6">
    <source>
        <dbReference type="ARBA" id="ARBA00023157"/>
    </source>
</evidence>
<dbReference type="GO" id="GO:0005886">
    <property type="term" value="C:plasma membrane"/>
    <property type="evidence" value="ECO:0007669"/>
    <property type="project" value="UniProtKB-SubCell"/>
</dbReference>
<sequence>MKGIGSWACAAAALVSGALAASYDDIPAIEVYGQHFFYTNNGSQFYMKGVAYQQNYSPNGSTSANTSYSDPLADGNACKRDIPLLKQIYTNVVRVYAIDPTKNHDDCMSQLATAGIYVIADLGEPSVSIQSNNPEWDVTLYSRYTGVVDALQKYKNVIGFFAGNENVSSGNQTAAAAFVKAAVRDTKGYIASQNYRSTLGVGYATADVPTRDQLAAYFACQPGNAGNKTSIDFWGYNVYSWCGDSNYAASSYGERVQFFSDYPVPVFFAEYGCIEGLSGGPTSRPFTEVAVLYGNMTDVFSGGIVYEWFMGDNDYGLVSLVNSASASPYPDFTSLQSQLATVSPTITMKSTYTPSNSAPACPSVGTSWQAKASPLPPTVNPQLCACMVSSLQCNIKDTNEADYADVFNYICGAKSDFCAGITRNATTGTFGSYSGCNPKDQLAFAANQYYLGNSKSAAACSFDGKATRQSASTASSCAALLSSVGTAGTGAVPTATGKASGAAGSSSSKGAAVGSYSPGQFKYGGVVMGAWVAVAVGSLLGMLAL</sequence>
<dbReference type="OrthoDB" id="421038at2759"/>
<dbReference type="Pfam" id="PF03198">
    <property type="entry name" value="Glyco_hydro_72"/>
    <property type="match status" value="1"/>
</dbReference>
<evidence type="ECO:0000256" key="4">
    <source>
        <dbReference type="ARBA" id="ARBA00022729"/>
    </source>
</evidence>
<evidence type="ECO:0000313" key="11">
    <source>
        <dbReference type="EMBL" id="KAF2031508.1"/>
    </source>
</evidence>
<evidence type="ECO:0000256" key="8">
    <source>
        <dbReference type="ARBA" id="ARBA00023288"/>
    </source>
</evidence>
<dbReference type="SUPFAM" id="SSF51445">
    <property type="entry name" value="(Trans)glycosidases"/>
    <property type="match status" value="1"/>
</dbReference>
<dbReference type="Gene3D" id="3.20.20.80">
    <property type="entry name" value="Glycosidases"/>
    <property type="match status" value="1"/>
</dbReference>
<evidence type="ECO:0000256" key="1">
    <source>
        <dbReference type="ARBA" id="ARBA00004609"/>
    </source>
</evidence>
<comment type="subcellular location">
    <subcellularLocation>
        <location evidence="1 9">Cell membrane</location>
        <topology evidence="1 9">Lipid-anchor</topology>
        <topology evidence="1 9">GPI-anchor</topology>
    </subcellularLocation>
</comment>
<evidence type="ECO:0000256" key="7">
    <source>
        <dbReference type="ARBA" id="ARBA00023180"/>
    </source>
</evidence>
<proteinExistence type="inferred from homology"/>
<keyword evidence="5 9" id="KW-0472">Membrane</keyword>
<comment type="similarity">
    <text evidence="2 9">Belongs to the glycosyl hydrolase 72 family.</text>
</comment>
<dbReference type="GO" id="GO:0031505">
    <property type="term" value="P:fungal-type cell wall organization"/>
    <property type="evidence" value="ECO:0007669"/>
    <property type="project" value="TreeGrafter"/>
</dbReference>
<dbReference type="EMBL" id="ML978180">
    <property type="protein sequence ID" value="KAF2031508.1"/>
    <property type="molecule type" value="Genomic_DNA"/>
</dbReference>
<keyword evidence="9" id="KW-0808">Transferase</keyword>
<dbReference type="GO" id="GO:0042124">
    <property type="term" value="F:1,3-beta-glucanosyltransferase activity"/>
    <property type="evidence" value="ECO:0007669"/>
    <property type="project" value="TreeGrafter"/>
</dbReference>
<dbReference type="AlphaFoldDB" id="A0A9P4HBB6"/>
<evidence type="ECO:0000259" key="10">
    <source>
        <dbReference type="SMART" id="SM00768"/>
    </source>
</evidence>
<dbReference type="GO" id="GO:0071970">
    <property type="term" value="P:fungal-type cell wall (1-&gt;3)-beta-D-glucan biosynthetic process"/>
    <property type="evidence" value="ECO:0007669"/>
    <property type="project" value="TreeGrafter"/>
</dbReference>
<accession>A0A9P4HBB6</accession>
<keyword evidence="3 9" id="KW-0336">GPI-anchor</keyword>
<dbReference type="FunFam" id="3.20.20.80:FF:000038">
    <property type="entry name" value="1,3-beta-glucanosyltransferase"/>
    <property type="match status" value="1"/>
</dbReference>
<evidence type="ECO:0000256" key="5">
    <source>
        <dbReference type="ARBA" id="ARBA00023136"/>
    </source>
</evidence>
<evidence type="ECO:0000256" key="9">
    <source>
        <dbReference type="RuleBase" id="RU361209"/>
    </source>
</evidence>
<keyword evidence="6" id="KW-1015">Disulfide bond</keyword>
<dbReference type="GO" id="GO:0098552">
    <property type="term" value="C:side of membrane"/>
    <property type="evidence" value="ECO:0007669"/>
    <property type="project" value="UniProtKB-KW"/>
</dbReference>
<comment type="function">
    <text evidence="9">Splits internally a 1,3-beta-glucan molecule and transfers the newly generated reducing end (the donor) to the non-reducing end of another 1,3-beta-glucan molecule (the acceptor) forming a 1,3-beta linkage, resulting in the elongation of 1,3-beta-glucan chains in the cell wall.</text>
</comment>
<evidence type="ECO:0000256" key="3">
    <source>
        <dbReference type="ARBA" id="ARBA00022622"/>
    </source>
</evidence>
<dbReference type="Pfam" id="PF07983">
    <property type="entry name" value="X8"/>
    <property type="match status" value="1"/>
</dbReference>
<name>A0A9P4HBB6_9PLEO</name>
<dbReference type="PANTHER" id="PTHR31468:SF2">
    <property type="entry name" value="1,3-BETA-GLUCANOSYLTRANSFERASE GAS1"/>
    <property type="match status" value="1"/>
</dbReference>
<organism evidence="11 12">
    <name type="scientific">Setomelanomma holmii</name>
    <dbReference type="NCBI Taxonomy" id="210430"/>
    <lineage>
        <taxon>Eukaryota</taxon>
        <taxon>Fungi</taxon>
        <taxon>Dikarya</taxon>
        <taxon>Ascomycota</taxon>
        <taxon>Pezizomycotina</taxon>
        <taxon>Dothideomycetes</taxon>
        <taxon>Pleosporomycetidae</taxon>
        <taxon>Pleosporales</taxon>
        <taxon>Pleosporineae</taxon>
        <taxon>Phaeosphaeriaceae</taxon>
        <taxon>Setomelanomma</taxon>
    </lineage>
</organism>
<dbReference type="InterPro" id="IPR004886">
    <property type="entry name" value="Glucanosyltransferase"/>
</dbReference>
<keyword evidence="8 9" id="KW-0449">Lipoprotein</keyword>
<gene>
    <name evidence="11" type="ORF">EK21DRAFT_62919</name>
</gene>
<feature type="chain" id="PRO_5040536292" description="1,3-beta-glucanosyltransferase" evidence="9">
    <location>
        <begin position="21"/>
        <end position="545"/>
    </location>
</feature>
<protein>
    <recommendedName>
        <fullName evidence="9">1,3-beta-glucanosyltransferase</fullName>
        <ecNumber evidence="9">2.4.1.-</ecNumber>
    </recommendedName>
</protein>
<comment type="caution">
    <text evidence="11">The sequence shown here is derived from an EMBL/GenBank/DDBJ whole genome shotgun (WGS) entry which is preliminary data.</text>
</comment>
<evidence type="ECO:0000313" key="12">
    <source>
        <dbReference type="Proteomes" id="UP000799777"/>
    </source>
</evidence>
<evidence type="ECO:0000256" key="2">
    <source>
        <dbReference type="ARBA" id="ARBA00007528"/>
    </source>
</evidence>
<dbReference type="Gene3D" id="1.20.58.1040">
    <property type="match status" value="1"/>
</dbReference>
<feature type="signal peptide" evidence="9">
    <location>
        <begin position="1"/>
        <end position="20"/>
    </location>
</feature>
<dbReference type="InterPro" id="IPR012946">
    <property type="entry name" value="X8"/>
</dbReference>